<evidence type="ECO:0000313" key="3">
    <source>
        <dbReference type="EMBL" id="MEL1251040.1"/>
    </source>
</evidence>
<protein>
    <submittedName>
        <fullName evidence="3">Acyltransferase</fullName>
        <ecNumber evidence="3">2.3.-.-</ecNumber>
    </submittedName>
</protein>
<feature type="transmembrane region" description="Helical" evidence="1">
    <location>
        <begin position="287"/>
        <end position="304"/>
    </location>
</feature>
<dbReference type="PANTHER" id="PTHR23028">
    <property type="entry name" value="ACETYLTRANSFERASE"/>
    <property type="match status" value="1"/>
</dbReference>
<accession>A0ABU9IF38</accession>
<keyword evidence="4" id="KW-1185">Reference proteome</keyword>
<feature type="transmembrane region" description="Helical" evidence="1">
    <location>
        <begin position="222"/>
        <end position="250"/>
    </location>
</feature>
<organism evidence="3 4">
    <name type="scientific">Aurantiacibacter gilvus</name>
    <dbReference type="NCBI Taxonomy" id="3139141"/>
    <lineage>
        <taxon>Bacteria</taxon>
        <taxon>Pseudomonadati</taxon>
        <taxon>Pseudomonadota</taxon>
        <taxon>Alphaproteobacteria</taxon>
        <taxon>Sphingomonadales</taxon>
        <taxon>Erythrobacteraceae</taxon>
        <taxon>Aurantiacibacter</taxon>
    </lineage>
</organism>
<comment type="caution">
    <text evidence="3">The sequence shown here is derived from an EMBL/GenBank/DDBJ whole genome shotgun (WGS) entry which is preliminary data.</text>
</comment>
<feature type="transmembrane region" description="Helical" evidence="1">
    <location>
        <begin position="131"/>
        <end position="148"/>
    </location>
</feature>
<dbReference type="InterPro" id="IPR050879">
    <property type="entry name" value="Acyltransferase_3"/>
</dbReference>
<keyword evidence="3" id="KW-0012">Acyltransferase</keyword>
<evidence type="ECO:0000256" key="1">
    <source>
        <dbReference type="SAM" id="Phobius"/>
    </source>
</evidence>
<feature type="transmembrane region" description="Helical" evidence="1">
    <location>
        <begin position="39"/>
        <end position="58"/>
    </location>
</feature>
<keyword evidence="1" id="KW-0812">Transmembrane</keyword>
<dbReference type="GO" id="GO:0016746">
    <property type="term" value="F:acyltransferase activity"/>
    <property type="evidence" value="ECO:0007669"/>
    <property type="project" value="UniProtKB-KW"/>
</dbReference>
<dbReference type="InterPro" id="IPR002656">
    <property type="entry name" value="Acyl_transf_3_dom"/>
</dbReference>
<proteinExistence type="predicted"/>
<evidence type="ECO:0000313" key="4">
    <source>
        <dbReference type="Proteomes" id="UP001497045"/>
    </source>
</evidence>
<dbReference type="EC" id="2.3.-.-" evidence="3"/>
<feature type="transmembrane region" description="Helical" evidence="1">
    <location>
        <begin position="12"/>
        <end position="33"/>
    </location>
</feature>
<feature type="transmembrane region" description="Helical" evidence="1">
    <location>
        <begin position="185"/>
        <end position="202"/>
    </location>
</feature>
<evidence type="ECO:0000259" key="2">
    <source>
        <dbReference type="Pfam" id="PF01757"/>
    </source>
</evidence>
<dbReference type="RefSeq" id="WP_341673607.1">
    <property type="nucleotide sequence ID" value="NZ_JBBYHV010000002.1"/>
</dbReference>
<dbReference type="Proteomes" id="UP001497045">
    <property type="component" value="Unassembled WGS sequence"/>
</dbReference>
<feature type="domain" description="Acyltransferase 3" evidence="2">
    <location>
        <begin position="8"/>
        <end position="304"/>
    </location>
</feature>
<gene>
    <name evidence="3" type="ORF">AAEO60_10180</name>
</gene>
<keyword evidence="1" id="KW-0472">Membrane</keyword>
<feature type="transmembrane region" description="Helical" evidence="1">
    <location>
        <begin position="257"/>
        <end position="275"/>
    </location>
</feature>
<feature type="transmembrane region" description="Helical" evidence="1">
    <location>
        <begin position="102"/>
        <end position="119"/>
    </location>
</feature>
<name>A0ABU9IF38_9SPHN</name>
<sequence length="341" mass="36826">MGNTGRILALDAMRGIAALLVLGFHLHTVFGGFGLFSRSYLAVDFFFMLSGFVMARTYEPKFAEGLGPLQFFKLRFFRLWPPMAAGAAIGAVLFLTSFSLPVPLVAGGLLASLLFVPIAGTDPFPLNRPTWSITFELLANLLHGLLLWRLRSRWLLLVAVISLAALVVLCLPLDHILVGNKGDRLFGGVPRVLLAYAIGIVLCRRGRVLPGPAWAALPLLAAALLFIPAGLTFDLVFVVLACPALILLGVRASGGRLAAILGGLSFPLYAVHYPVLQFGRIFGFDPFVTAALALVISLFVAFAVDRRLLRKRVEGGRAVEHVELGNTRGKCVTVRQGNIKE</sequence>
<reference evidence="3 4" key="1">
    <citation type="submission" date="2024-04" db="EMBL/GenBank/DDBJ databases">
        <title>Aurantiacibacter sp. DGU6 16S ribosomal RNA gene Genome sequencing and assembly.</title>
        <authorList>
            <person name="Park S."/>
        </authorList>
    </citation>
    <scope>NUCLEOTIDE SEQUENCE [LARGE SCALE GENOMIC DNA]</scope>
    <source>
        <strain evidence="3 4">DGU6</strain>
    </source>
</reference>
<keyword evidence="1" id="KW-1133">Transmembrane helix</keyword>
<feature type="transmembrane region" description="Helical" evidence="1">
    <location>
        <begin position="154"/>
        <end position="173"/>
    </location>
</feature>
<keyword evidence="3" id="KW-0808">Transferase</keyword>
<feature type="transmembrane region" description="Helical" evidence="1">
    <location>
        <begin position="79"/>
        <end position="96"/>
    </location>
</feature>
<dbReference type="EMBL" id="JBBYHV010000002">
    <property type="protein sequence ID" value="MEL1251040.1"/>
    <property type="molecule type" value="Genomic_DNA"/>
</dbReference>
<dbReference type="Pfam" id="PF01757">
    <property type="entry name" value="Acyl_transf_3"/>
    <property type="match status" value="1"/>
</dbReference>
<dbReference type="PANTHER" id="PTHR23028:SF134">
    <property type="entry name" value="PUTATIVE (AFU_ORTHOLOGUE AFUA_4G08520)-RELATED"/>
    <property type="match status" value="1"/>
</dbReference>